<evidence type="ECO:0000256" key="1">
    <source>
        <dbReference type="SAM" id="Phobius"/>
    </source>
</evidence>
<reference evidence="2" key="2">
    <citation type="submission" date="2019-08" db="EMBL/GenBank/DDBJ databases">
        <title>Investigation of anaerobic lignin degradation for improved lignocellulosic biofuels.</title>
        <authorList>
            <person name="Deangelis K.PhD."/>
        </authorList>
    </citation>
    <scope>NUCLEOTIDE SEQUENCE [LARGE SCALE GENOMIC DNA]</scope>
    <source>
        <strain evidence="2">128R</strain>
    </source>
</reference>
<keyword evidence="1" id="KW-1133">Transmembrane helix</keyword>
<comment type="caution">
    <text evidence="2">The sequence shown here is derived from an EMBL/GenBank/DDBJ whole genome shotgun (WGS) entry which is preliminary data.</text>
</comment>
<protein>
    <submittedName>
        <fullName evidence="2">Uncharacterized protein DUF2509</fullName>
    </submittedName>
</protein>
<proteinExistence type="predicted"/>
<reference evidence="2" key="1">
    <citation type="submission" date="2019-06" db="EMBL/GenBank/DDBJ databases">
        <authorList>
            <person name="Deangelis K."/>
            <person name="Huntemann M."/>
            <person name="Clum A."/>
            <person name="Pillay M."/>
            <person name="Palaniappan K."/>
            <person name="Varghese N."/>
            <person name="Mikhailova N."/>
            <person name="Stamatis D."/>
            <person name="Reddy T."/>
            <person name="Daum C."/>
            <person name="Shapiro N."/>
            <person name="Ivanova N."/>
            <person name="Kyrpides N."/>
            <person name="Woyke T."/>
        </authorList>
    </citation>
    <scope>NUCLEOTIDE SEQUENCE [LARGE SCALE GENOMIC DNA]</scope>
    <source>
        <strain evidence="2">128R</strain>
    </source>
</reference>
<keyword evidence="1" id="KW-0812">Transmembrane</keyword>
<dbReference type="InterPro" id="IPR019652">
    <property type="entry name" value="DUF2509"/>
</dbReference>
<organism evidence="2">
    <name type="scientific">Serratia fonticola</name>
    <dbReference type="NCBI Taxonomy" id="47917"/>
    <lineage>
        <taxon>Bacteria</taxon>
        <taxon>Pseudomonadati</taxon>
        <taxon>Pseudomonadota</taxon>
        <taxon>Gammaproteobacteria</taxon>
        <taxon>Enterobacterales</taxon>
        <taxon>Yersiniaceae</taxon>
        <taxon>Serratia</taxon>
    </lineage>
</organism>
<dbReference type="AlphaFoldDB" id="A0A559T7D5"/>
<dbReference type="Pfam" id="PF10713">
    <property type="entry name" value="DUF2509"/>
    <property type="match status" value="1"/>
</dbReference>
<name>A0A559T7D5_SERFO</name>
<sequence>MNTYRQQGGSTLAAVMLLLVMGLMLLTAQQRQLDSALLLAADQQRYLIAYNQAASALSWGLAQQWPRASLRATRWHCLPKNAQALQACARLSSRSGIVVVRGEGDIAGSEPLWLYQLATEVREAGGIKLIAQKGGWLDFCPEKRESDCAD</sequence>
<dbReference type="EMBL" id="VISQ01000001">
    <property type="protein sequence ID" value="TVZ70526.1"/>
    <property type="molecule type" value="Genomic_DNA"/>
</dbReference>
<evidence type="ECO:0000313" key="2">
    <source>
        <dbReference type="EMBL" id="TVZ70526.1"/>
    </source>
</evidence>
<gene>
    <name evidence="2" type="ORF">FHU10_3101</name>
</gene>
<feature type="transmembrane region" description="Helical" evidence="1">
    <location>
        <begin position="12"/>
        <end position="28"/>
    </location>
</feature>
<keyword evidence="1" id="KW-0472">Membrane</keyword>
<accession>A0A559T7D5</accession>